<keyword evidence="1" id="KW-0812">Transmembrane</keyword>
<keyword evidence="1" id="KW-0472">Membrane</keyword>
<evidence type="ECO:0000313" key="3">
    <source>
        <dbReference type="Proteomes" id="UP000274429"/>
    </source>
</evidence>
<keyword evidence="1" id="KW-1133">Transmembrane helix</keyword>
<gene>
    <name evidence="2" type="ORF">TTAC_LOCUS4510</name>
</gene>
<proteinExistence type="predicted"/>
<dbReference type="WBParaSite" id="TTAC_0000452701-mRNA-1">
    <property type="protein sequence ID" value="TTAC_0000452701-mRNA-1"/>
    <property type="gene ID" value="TTAC_0000452701"/>
</dbReference>
<reference evidence="2 3" key="2">
    <citation type="submission" date="2018-11" db="EMBL/GenBank/DDBJ databases">
        <authorList>
            <consortium name="Pathogen Informatics"/>
        </authorList>
    </citation>
    <scope>NUCLEOTIDE SEQUENCE [LARGE SCALE GENOMIC DNA]</scope>
</reference>
<evidence type="ECO:0000313" key="2">
    <source>
        <dbReference type="EMBL" id="VDM25087.1"/>
    </source>
</evidence>
<dbReference type="AlphaFoldDB" id="A0A0R3WUT7"/>
<evidence type="ECO:0000313" key="4">
    <source>
        <dbReference type="WBParaSite" id="TTAC_0000452701-mRNA-1"/>
    </source>
</evidence>
<feature type="transmembrane region" description="Helical" evidence="1">
    <location>
        <begin position="63"/>
        <end position="82"/>
    </location>
</feature>
<dbReference type="EMBL" id="UYWX01004634">
    <property type="protein sequence ID" value="VDM25087.1"/>
    <property type="molecule type" value="Genomic_DNA"/>
</dbReference>
<feature type="transmembrane region" description="Helical" evidence="1">
    <location>
        <begin position="33"/>
        <end position="51"/>
    </location>
</feature>
<feature type="transmembrane region" description="Helical" evidence="1">
    <location>
        <begin position="173"/>
        <end position="194"/>
    </location>
</feature>
<name>A0A0R3WUT7_HYDTA</name>
<accession>A0A0R3WUT7</accession>
<feature type="transmembrane region" description="Helical" evidence="1">
    <location>
        <begin position="88"/>
        <end position="107"/>
    </location>
</feature>
<protein>
    <submittedName>
        <fullName evidence="4">Reticulon-like protein</fullName>
    </submittedName>
</protein>
<reference evidence="4" key="1">
    <citation type="submission" date="2017-02" db="UniProtKB">
        <authorList>
            <consortium name="WormBaseParasite"/>
        </authorList>
    </citation>
    <scope>IDENTIFICATION</scope>
</reference>
<evidence type="ECO:0000256" key="1">
    <source>
        <dbReference type="SAM" id="Phobius"/>
    </source>
</evidence>
<dbReference type="Proteomes" id="UP000274429">
    <property type="component" value="Unassembled WGS sequence"/>
</dbReference>
<feature type="transmembrane region" description="Helical" evidence="1">
    <location>
        <begin position="143"/>
        <end position="167"/>
    </location>
</feature>
<keyword evidence="3" id="KW-1185">Reference proteome</keyword>
<organism evidence="4">
    <name type="scientific">Hydatigena taeniaeformis</name>
    <name type="common">Feline tapeworm</name>
    <name type="synonym">Taenia taeniaeformis</name>
    <dbReference type="NCBI Taxonomy" id="6205"/>
    <lineage>
        <taxon>Eukaryota</taxon>
        <taxon>Metazoa</taxon>
        <taxon>Spiralia</taxon>
        <taxon>Lophotrochozoa</taxon>
        <taxon>Platyhelminthes</taxon>
        <taxon>Cestoda</taxon>
        <taxon>Eucestoda</taxon>
        <taxon>Cyclophyllidea</taxon>
        <taxon>Taeniidae</taxon>
        <taxon>Hydatigera</taxon>
    </lineage>
</organism>
<sequence>MVRIVDESVELTSPVSLQQKKKANKYLNFDSRIYTALITAYLFSGSIKRLLLRRFLSPTFFNAIAPTVLGLIGNGVFITALYKGANWNWLSILFMFGSRLCFGWSTYSAEDYNRRARHVIKIEREIGIVKKRVSDMVPDLQDFSFHAGVIVAIVICFIIEACLQFVGPEMAEFYSLLILSGLSTVLSLVSIPCLHIAVRRLLNMPIECEANAQCCSAPRTRPASSNDDADLTSTDVSLFYCY</sequence>
<dbReference type="OrthoDB" id="6262795at2759"/>